<proteinExistence type="predicted"/>
<dbReference type="EMBL" id="ABXP02000032">
    <property type="protein sequence ID" value="KKC30455.1"/>
    <property type="molecule type" value="Genomic_DNA"/>
</dbReference>
<dbReference type="Proteomes" id="UP000010146">
    <property type="component" value="Unassembled WGS sequence"/>
</dbReference>
<reference evidence="1 2" key="1">
    <citation type="submission" date="2008-07" db="EMBL/GenBank/DDBJ databases">
        <authorList>
            <person name="Gonzalez J."/>
            <person name="Sokolova T."/>
            <person name="Ferriera S."/>
            <person name="Johnson J."/>
            <person name="Kravitz S."/>
            <person name="Beeson K."/>
            <person name="Sutton G."/>
            <person name="Rogers Y.-H."/>
            <person name="Friedman R."/>
            <person name="Frazier M."/>
            <person name="Venter J.C."/>
        </authorList>
    </citation>
    <scope>NUCLEOTIDE SEQUENCE [LARGE SCALE GENOMIC DNA]</scope>
    <source>
        <strain evidence="1 2">DSM 12653</strain>
    </source>
</reference>
<gene>
    <name evidence="1" type="ORF">CDSM653_00469</name>
</gene>
<reference evidence="1 2" key="2">
    <citation type="journal article" date="2015" name="BMC Genomics">
        <title>Analysis of three genomes within the thermophilic bacterial species Caldanaerobacter subterraneus with a focus on carbon monoxide dehydrogenase evolution and hydrolase diversity.</title>
        <authorList>
            <person name="Sant'Anna F.H."/>
            <person name="Lebedinsky A.V."/>
            <person name="Sokolova T.G."/>
            <person name="Robb F.T."/>
            <person name="Gonzalez J.M."/>
        </authorList>
    </citation>
    <scope>NUCLEOTIDE SEQUENCE [LARGE SCALE GENOMIC DNA]</scope>
    <source>
        <strain evidence="1 2">DSM 12653</strain>
    </source>
</reference>
<comment type="caution">
    <text evidence="1">The sequence shown here is derived from an EMBL/GenBank/DDBJ whole genome shotgun (WGS) entry which is preliminary data.</text>
</comment>
<sequence>MKKFKKLTFWRGIWYNFSCQIMSKRREKGGF</sequence>
<evidence type="ECO:0000313" key="2">
    <source>
        <dbReference type="Proteomes" id="UP000010146"/>
    </source>
</evidence>
<organism evidence="1 2">
    <name type="scientific">Caldanaerobacter subterraneus subsp. pacificus DSM 12653</name>
    <dbReference type="NCBI Taxonomy" id="391606"/>
    <lineage>
        <taxon>Bacteria</taxon>
        <taxon>Bacillati</taxon>
        <taxon>Bacillota</taxon>
        <taxon>Clostridia</taxon>
        <taxon>Thermoanaerobacterales</taxon>
        <taxon>Thermoanaerobacteraceae</taxon>
        <taxon>Caldanaerobacter</taxon>
    </lineage>
</organism>
<evidence type="ECO:0000313" key="1">
    <source>
        <dbReference type="EMBL" id="KKC30455.1"/>
    </source>
</evidence>
<name>A0A0F5PPC5_9THEO</name>
<protein>
    <submittedName>
        <fullName evidence="1">Uncharacterized protein</fullName>
    </submittedName>
</protein>
<accession>A0A0F5PPC5</accession>
<dbReference type="AlphaFoldDB" id="A0A0F5PPC5"/>
<reference evidence="2" key="3">
    <citation type="submission" date="2015-02" db="EMBL/GenBank/DDBJ databases">
        <title>Genome analysis of three genomes within the thermophilic hydrogenogenic bacterial species Caldanaerobacter subterraneus.</title>
        <authorList>
            <person name="Sant'Anna F.H."/>
            <person name="Lebedinsky A."/>
            <person name="Sokolova T."/>
            <person name="Robb F.T."/>
            <person name="Gonzalez J.M."/>
        </authorList>
    </citation>
    <scope>NUCLEOTIDE SEQUENCE [LARGE SCALE GENOMIC DNA]</scope>
    <source>
        <strain evidence="2">DSM 12653</strain>
    </source>
</reference>